<name>A0A896IH89_9ADEN</name>
<accession>A0A896IH89</accession>
<reference evidence="1" key="1">
    <citation type="journal article" date="2021" name="Arch. Virol.">
        <title>Genome sequencing of a novel variant of fowl adenovirus B reveals mosaicism in the pattern of homologous recombination events.</title>
        <authorList>
            <person name="Homonnay Z."/>
            <person name="Jakab S."/>
            <person name="Bali K."/>
            <person name="Kaszab E."/>
            <person name="Mato T."/>
            <person name="Kiss I."/>
            <person name="Palya V."/>
            <person name="Banyai K."/>
        </authorList>
    </citation>
    <scope>NUCLEOTIDE SEQUENCE</scope>
    <source>
        <strain evidence="1">D2453/1/10-12/13/UA</strain>
    </source>
</reference>
<dbReference type="Proteomes" id="UP000662997">
    <property type="component" value="Segment"/>
</dbReference>
<proteinExistence type="predicted"/>
<protein>
    <submittedName>
        <fullName evidence="1">ORF29</fullName>
    </submittedName>
</protein>
<evidence type="ECO:0000313" key="1">
    <source>
        <dbReference type="EMBL" id="QSC42540.1"/>
    </source>
</evidence>
<dbReference type="EMBL" id="MT500572">
    <property type="protein sequence ID" value="QSC42540.1"/>
    <property type="molecule type" value="Genomic_DNA"/>
</dbReference>
<organism evidence="1 2">
    <name type="scientific">Fowl aviadenovirus 5</name>
    <dbReference type="NCBI Taxonomy" id="172861"/>
    <lineage>
        <taxon>Viruses</taxon>
        <taxon>Varidnaviria</taxon>
        <taxon>Bamfordvirae</taxon>
        <taxon>Preplasmiviricota</taxon>
        <taxon>Polisuviricotina</taxon>
        <taxon>Pharingeaviricetes</taxon>
        <taxon>Rowavirales</taxon>
        <taxon>Adenoviridae</taxon>
        <taxon>Aviadenovirus</taxon>
        <taxon>Aviadenovirus quintum</taxon>
        <taxon>Fowl aviadenovirus B</taxon>
    </lineage>
</organism>
<sequence>MLVILLKINAYFLLCATTPHGYPLYNATTPYGTPLYTPLYRRPPPMDTPLYTPLYIFLHRTQWSTTPLSVRTP</sequence>
<evidence type="ECO:0000313" key="2">
    <source>
        <dbReference type="Proteomes" id="UP000662997"/>
    </source>
</evidence>
<dbReference type="Pfam" id="PF23698">
    <property type="entry name" value="ORF29"/>
    <property type="match status" value="1"/>
</dbReference>